<evidence type="ECO:0000313" key="2">
    <source>
        <dbReference type="Proteomes" id="UP001175137"/>
    </source>
</evidence>
<accession>A0AAW7NDJ5</accession>
<dbReference type="AlphaFoldDB" id="A0AAW7NDJ5"/>
<gene>
    <name evidence="1" type="ORF">QYM23_09085</name>
</gene>
<comment type="caution">
    <text evidence="1">The sequence shown here is derived from an EMBL/GenBank/DDBJ whole genome shotgun (WGS) entry which is preliminary data.</text>
</comment>
<dbReference type="Proteomes" id="UP001175137">
    <property type="component" value="Unassembled WGS sequence"/>
</dbReference>
<proteinExistence type="predicted"/>
<sequence length="165" mass="18564">MQDDLQKRLETSTYEDLKAIKDHLTIKENAESLSSIFKTGIYEAHVKVKQKNLTYSIAKDTAMELVEEITGVSFARTFVKAIQQISRTSESDPAVEQFIAVVNQIGIKAVLKVVIGLTKPRDTMKHLGKMELAKDIVKTGGEYEKFELLGIFTQDELEEIKNTAK</sequence>
<evidence type="ECO:0008006" key="3">
    <source>
        <dbReference type="Google" id="ProtNLM"/>
    </source>
</evidence>
<reference evidence="1" key="1">
    <citation type="submission" date="2023-07" db="EMBL/GenBank/DDBJ databases">
        <title>Complete genome sequence of Bacillus cereus SRCM126073 isolated from soil.</title>
        <authorList>
            <person name="Yang H.-G."/>
            <person name="Ryu M.-S."/>
            <person name="Ha G.-S."/>
            <person name="Yang H.-J."/>
            <person name="Jeong D.-Y."/>
        </authorList>
    </citation>
    <scope>NUCLEOTIDE SEQUENCE</scope>
    <source>
        <strain evidence="1">SRCM126073</strain>
    </source>
</reference>
<organism evidence="1 2">
    <name type="scientific">Bacillus cereus</name>
    <dbReference type="NCBI Taxonomy" id="1396"/>
    <lineage>
        <taxon>Bacteria</taxon>
        <taxon>Bacillati</taxon>
        <taxon>Bacillota</taxon>
        <taxon>Bacilli</taxon>
        <taxon>Bacillales</taxon>
        <taxon>Bacillaceae</taxon>
        <taxon>Bacillus</taxon>
        <taxon>Bacillus cereus group</taxon>
    </lineage>
</organism>
<name>A0AAW7NDJ5_BACCE</name>
<evidence type="ECO:0000313" key="1">
    <source>
        <dbReference type="EMBL" id="MDN4873009.1"/>
    </source>
</evidence>
<dbReference type="RefSeq" id="WP_153599105.1">
    <property type="nucleotide sequence ID" value="NZ_CP125992.1"/>
</dbReference>
<dbReference type="EMBL" id="JAUIQW010000001">
    <property type="protein sequence ID" value="MDN4873009.1"/>
    <property type="molecule type" value="Genomic_DNA"/>
</dbReference>
<protein>
    <recommendedName>
        <fullName evidence="3">Phage protein</fullName>
    </recommendedName>
</protein>